<dbReference type="EMBL" id="FZNP01000002">
    <property type="protein sequence ID" value="SNR38858.1"/>
    <property type="molecule type" value="Genomic_DNA"/>
</dbReference>
<keyword evidence="3" id="KW-1185">Reference proteome</keyword>
<dbReference type="Proteomes" id="UP000198420">
    <property type="component" value="Unassembled WGS sequence"/>
</dbReference>
<dbReference type="RefSeq" id="WP_143226956.1">
    <property type="nucleotide sequence ID" value="NZ_FZNP01000002.1"/>
</dbReference>
<dbReference type="AlphaFoldDB" id="A0A238VX94"/>
<keyword evidence="1" id="KW-0812">Transmembrane</keyword>
<evidence type="ECO:0000313" key="3">
    <source>
        <dbReference type="Proteomes" id="UP000198420"/>
    </source>
</evidence>
<keyword evidence="1" id="KW-0472">Membrane</keyword>
<feature type="transmembrane region" description="Helical" evidence="1">
    <location>
        <begin position="7"/>
        <end position="28"/>
    </location>
</feature>
<proteinExistence type="predicted"/>
<keyword evidence="1" id="KW-1133">Transmembrane helix</keyword>
<reference evidence="3" key="1">
    <citation type="submission" date="2017-06" db="EMBL/GenBank/DDBJ databases">
        <authorList>
            <person name="Varghese N."/>
            <person name="Submissions S."/>
        </authorList>
    </citation>
    <scope>NUCLEOTIDE SEQUENCE [LARGE SCALE GENOMIC DNA]</scope>
    <source>
        <strain evidence="3">DSM 44485</strain>
    </source>
</reference>
<sequence length="176" mass="18614">MKRRVVDIAASGAACSAMTAALMFFSVFQGQGEVASRASDTKVAADAGVPVQKAPSSHPEGAKKRCVLRSWRPAVSGKGAAAKVVGYGSIICDKPGHITLEVSLCKRVPLGGWACNTGQNSYVLKKWGAYLQVKATIPCERTPGRETYRTAVVGDVVQGWGQHHKNGDKARLFCPG</sequence>
<accession>A0A238VX94</accession>
<name>A0A238VX94_9ACTN</name>
<evidence type="ECO:0000256" key="1">
    <source>
        <dbReference type="SAM" id="Phobius"/>
    </source>
</evidence>
<evidence type="ECO:0000313" key="2">
    <source>
        <dbReference type="EMBL" id="SNR38858.1"/>
    </source>
</evidence>
<organism evidence="2 3">
    <name type="scientific">Actinomadura mexicana</name>
    <dbReference type="NCBI Taxonomy" id="134959"/>
    <lineage>
        <taxon>Bacteria</taxon>
        <taxon>Bacillati</taxon>
        <taxon>Actinomycetota</taxon>
        <taxon>Actinomycetes</taxon>
        <taxon>Streptosporangiales</taxon>
        <taxon>Thermomonosporaceae</taxon>
        <taxon>Actinomadura</taxon>
    </lineage>
</organism>
<protein>
    <submittedName>
        <fullName evidence="2">Uncharacterized protein</fullName>
    </submittedName>
</protein>
<gene>
    <name evidence="2" type="ORF">SAMN06265355_102488</name>
</gene>